<accession>A0ABR4XPR5</accession>
<dbReference type="EMBL" id="AXCV01000422">
    <property type="protein sequence ID" value="KGO27499.1"/>
    <property type="molecule type" value="Genomic_DNA"/>
</dbReference>
<organism evidence="1 2">
    <name type="scientific">Oenococcus alcoholitolerans</name>
    <dbReference type="NCBI Taxonomy" id="931074"/>
    <lineage>
        <taxon>Bacteria</taxon>
        <taxon>Bacillati</taxon>
        <taxon>Bacillota</taxon>
        <taxon>Bacilli</taxon>
        <taxon>Lactobacillales</taxon>
        <taxon>Lactobacillaceae</taxon>
        <taxon>Oenococcus</taxon>
    </lineage>
</organism>
<evidence type="ECO:0000313" key="1">
    <source>
        <dbReference type="EMBL" id="KGO27499.1"/>
    </source>
</evidence>
<comment type="caution">
    <text evidence="1">The sequence shown here is derived from an EMBL/GenBank/DDBJ whole genome shotgun (WGS) entry which is preliminary data.</text>
</comment>
<protein>
    <submittedName>
        <fullName evidence="1">Uncharacterized protein</fullName>
    </submittedName>
</protein>
<reference evidence="1 2" key="1">
    <citation type="journal article" date="2014" name="Antonie Van Leeuwenhoek">
        <title>Oenococcus alcoholitolerans sp. nov., a lactic acid bacteria isolated from cachaca and ethanol fermentation processes.</title>
        <authorList>
            <person name="Badotti F."/>
            <person name="Moreira A.P."/>
            <person name="Tonon L.A."/>
            <person name="de Lucena B.T."/>
            <person name="Gomes Fde C."/>
            <person name="Kruger R."/>
            <person name="Thompson C.C."/>
            <person name="de Morais M.A.Jr."/>
            <person name="Rosa C.A."/>
            <person name="Thompson F.L."/>
        </authorList>
    </citation>
    <scope>NUCLEOTIDE SEQUENCE [LARGE SCALE GENOMIC DNA]</scope>
    <source>
        <strain evidence="1 2">UFRJ-M7.2.18</strain>
    </source>
</reference>
<dbReference type="Proteomes" id="UP000030023">
    <property type="component" value="Unassembled WGS sequence"/>
</dbReference>
<sequence length="34" mass="4063">MPKDLRDHAQVIVNDDWQLTQQTADDYVTKLIYK</sequence>
<evidence type="ECO:0000313" key="2">
    <source>
        <dbReference type="Proteomes" id="UP000030023"/>
    </source>
</evidence>
<name>A0ABR4XPR5_9LACO</name>
<proteinExistence type="predicted"/>
<keyword evidence="2" id="KW-1185">Reference proteome</keyword>
<gene>
    <name evidence="1" type="ORF">Q757_07890</name>
</gene>